<evidence type="ECO:0000259" key="8">
    <source>
        <dbReference type="Pfam" id="PF12704"/>
    </source>
</evidence>
<feature type="domain" description="MacB-like periplasmic core" evidence="8">
    <location>
        <begin position="428"/>
        <end position="619"/>
    </location>
</feature>
<comment type="caution">
    <text evidence="9">The sequence shown here is derived from an EMBL/GenBank/DDBJ whole genome shotgun (WGS) entry which is preliminary data.</text>
</comment>
<dbReference type="InterPro" id="IPR003838">
    <property type="entry name" value="ABC3_permease_C"/>
</dbReference>
<name>A0A6L9LK14_9BACT</name>
<dbReference type="InterPro" id="IPR025857">
    <property type="entry name" value="MacB_PCD"/>
</dbReference>
<evidence type="ECO:0000256" key="3">
    <source>
        <dbReference type="ARBA" id="ARBA00022692"/>
    </source>
</evidence>
<dbReference type="Proteomes" id="UP000474175">
    <property type="component" value="Unassembled WGS sequence"/>
</dbReference>
<feature type="transmembrane region" description="Helical" evidence="6">
    <location>
        <begin position="702"/>
        <end position="719"/>
    </location>
</feature>
<accession>A0A6L9LK14</accession>
<reference evidence="9 10" key="1">
    <citation type="submission" date="2020-02" db="EMBL/GenBank/DDBJ databases">
        <title>Draft genome sequence of two Spirosoma agri KCTC 52727 and Spirosoma terrae KCTC 52035.</title>
        <authorList>
            <person name="Rojas J."/>
            <person name="Ambika Manirajan B."/>
            <person name="Suarez C."/>
            <person name="Ratering S."/>
            <person name="Schnell S."/>
        </authorList>
    </citation>
    <scope>NUCLEOTIDE SEQUENCE [LARGE SCALE GENOMIC DNA]</scope>
    <source>
        <strain evidence="9 10">KCTC 52035</strain>
    </source>
</reference>
<dbReference type="GO" id="GO:0022857">
    <property type="term" value="F:transmembrane transporter activity"/>
    <property type="evidence" value="ECO:0007669"/>
    <property type="project" value="TreeGrafter"/>
</dbReference>
<feature type="domain" description="MacB-like periplasmic core" evidence="8">
    <location>
        <begin position="20"/>
        <end position="206"/>
    </location>
</feature>
<evidence type="ECO:0000313" key="10">
    <source>
        <dbReference type="Proteomes" id="UP000474175"/>
    </source>
</evidence>
<evidence type="ECO:0000256" key="5">
    <source>
        <dbReference type="ARBA" id="ARBA00023136"/>
    </source>
</evidence>
<evidence type="ECO:0000256" key="2">
    <source>
        <dbReference type="ARBA" id="ARBA00022475"/>
    </source>
</evidence>
<dbReference type="RefSeq" id="WP_163955241.1">
    <property type="nucleotide sequence ID" value="NZ_JAAFZH010000024.1"/>
</dbReference>
<dbReference type="PANTHER" id="PTHR30572:SF18">
    <property type="entry name" value="ABC-TYPE MACROLIDE FAMILY EXPORT SYSTEM PERMEASE COMPONENT 2"/>
    <property type="match status" value="1"/>
</dbReference>
<dbReference type="InterPro" id="IPR050250">
    <property type="entry name" value="Macrolide_Exporter_MacB"/>
</dbReference>
<evidence type="ECO:0000256" key="6">
    <source>
        <dbReference type="SAM" id="Phobius"/>
    </source>
</evidence>
<feature type="transmembrane region" description="Helical" evidence="6">
    <location>
        <begin position="416"/>
        <end position="440"/>
    </location>
</feature>
<keyword evidence="5 6" id="KW-0472">Membrane</keyword>
<keyword evidence="2" id="KW-1003">Cell membrane</keyword>
<keyword evidence="3 6" id="KW-0812">Transmembrane</keyword>
<feature type="transmembrane region" description="Helical" evidence="6">
    <location>
        <begin position="755"/>
        <end position="777"/>
    </location>
</feature>
<sequence>MLTNYLKIAWRNLQKDRFYSLLNIIGLTIGVTCGLLLLLYVTDELSYDKYHTNASRIYRIASQIREPDKSFGWTSTQAPVAKTLKQEYPFVENYVRFFPYGRLTFREGEKRFYEDDIYAVDSTVFDVFSYKFIEGDPKTALNQPGNVVLTQRTAQKIFGSQSALGQSLRTDDTTSYKVTGVIENVPRHSHFTFNALLSAGAREKTANDWGNFYVSSYIVLPEHFDTSRLTSKFPQLYDKYMASFFKKMGIKITYELQPLADIHLHSKLEGESNGDIGYVYTFSAVAFFMLLIASINYMNLATARSAKRAKEVGLRKVLGSIRGRLMAQFLTESVLMTVMALAASLVLVFFLLPYFNTVAGKEIEFKELLRPQFLLIALGIVIFTGFISGSYPAFYLSSFEPAAVLKGSFNAKGGSFFRKALVVSQFAISLIMLICTWVVYKQLNFMRNHDLGYDREQVLTINYQDNQPRARYGALRSALLANPNVRSVATASTPTSNIGGRVIFSVETNAGLKEMAFKPMGIDQDYLKAMGMKITSGRNFSEDSPADTSNSVIINQAVVARMGWKQPLGKKILLGNLPQNGQPAPLMAKVVGVVKDFHQQSLYNPIDPMIILYRPYNAVVHIKIQPKDVEKTVAFIGEKWRETYPDRLFEYRFLDQDFESAYRADELRGRIFSAFSALTILIACLGLLGLATFTTEQRVKEIGVRKVLGASVSSVVLLLSRDFTKLVLYSFPIAIPIAWYAMSTWLQTFPYKTDISVWVFVGSCLLTLLICWSTVVYQSVKAAVRNPVKSLRAE</sequence>
<dbReference type="Pfam" id="PF12704">
    <property type="entry name" value="MacB_PCD"/>
    <property type="match status" value="2"/>
</dbReference>
<evidence type="ECO:0000313" key="9">
    <source>
        <dbReference type="EMBL" id="NDU99108.1"/>
    </source>
</evidence>
<feature type="transmembrane region" description="Helical" evidence="6">
    <location>
        <begin position="277"/>
        <end position="298"/>
    </location>
</feature>
<dbReference type="Pfam" id="PF02687">
    <property type="entry name" value="FtsX"/>
    <property type="match status" value="2"/>
</dbReference>
<feature type="transmembrane region" description="Helical" evidence="6">
    <location>
        <begin position="671"/>
        <end position="690"/>
    </location>
</feature>
<dbReference type="EMBL" id="JAAFZH010000024">
    <property type="protein sequence ID" value="NDU99108.1"/>
    <property type="molecule type" value="Genomic_DNA"/>
</dbReference>
<feature type="transmembrane region" description="Helical" evidence="6">
    <location>
        <begin position="334"/>
        <end position="352"/>
    </location>
</feature>
<feature type="domain" description="ABC3 transporter permease C-terminal" evidence="7">
    <location>
        <begin position="674"/>
        <end position="786"/>
    </location>
</feature>
<dbReference type="AlphaFoldDB" id="A0A6L9LK14"/>
<keyword evidence="4 6" id="KW-1133">Transmembrane helix</keyword>
<organism evidence="9 10">
    <name type="scientific">Spirosoma terrae</name>
    <dbReference type="NCBI Taxonomy" id="1968276"/>
    <lineage>
        <taxon>Bacteria</taxon>
        <taxon>Pseudomonadati</taxon>
        <taxon>Bacteroidota</taxon>
        <taxon>Cytophagia</taxon>
        <taxon>Cytophagales</taxon>
        <taxon>Cytophagaceae</taxon>
        <taxon>Spirosoma</taxon>
    </lineage>
</organism>
<comment type="subcellular location">
    <subcellularLocation>
        <location evidence="1">Cell membrane</location>
        <topology evidence="1">Multi-pass membrane protein</topology>
    </subcellularLocation>
</comment>
<gene>
    <name evidence="9" type="ORF">GK108_29795</name>
</gene>
<dbReference type="PANTHER" id="PTHR30572">
    <property type="entry name" value="MEMBRANE COMPONENT OF TRANSPORTER-RELATED"/>
    <property type="match status" value="1"/>
</dbReference>
<keyword evidence="10" id="KW-1185">Reference proteome</keyword>
<feature type="transmembrane region" description="Helical" evidence="6">
    <location>
        <begin position="726"/>
        <end position="743"/>
    </location>
</feature>
<feature type="transmembrane region" description="Helical" evidence="6">
    <location>
        <begin position="20"/>
        <end position="41"/>
    </location>
</feature>
<evidence type="ECO:0000259" key="7">
    <source>
        <dbReference type="Pfam" id="PF02687"/>
    </source>
</evidence>
<feature type="transmembrane region" description="Helical" evidence="6">
    <location>
        <begin position="373"/>
        <end position="396"/>
    </location>
</feature>
<evidence type="ECO:0000256" key="4">
    <source>
        <dbReference type="ARBA" id="ARBA00022989"/>
    </source>
</evidence>
<dbReference type="GO" id="GO:0005886">
    <property type="term" value="C:plasma membrane"/>
    <property type="evidence" value="ECO:0007669"/>
    <property type="project" value="UniProtKB-SubCell"/>
</dbReference>
<feature type="domain" description="ABC3 transporter permease C-terminal" evidence="7">
    <location>
        <begin position="284"/>
        <end position="401"/>
    </location>
</feature>
<evidence type="ECO:0000256" key="1">
    <source>
        <dbReference type="ARBA" id="ARBA00004651"/>
    </source>
</evidence>
<proteinExistence type="predicted"/>
<protein>
    <submittedName>
        <fullName evidence="9">FtsX-like permease family protein</fullName>
    </submittedName>
</protein>